<organism evidence="2 3">
    <name type="scientific">Melipona quadrifasciata</name>
    <dbReference type="NCBI Taxonomy" id="166423"/>
    <lineage>
        <taxon>Eukaryota</taxon>
        <taxon>Metazoa</taxon>
        <taxon>Ecdysozoa</taxon>
        <taxon>Arthropoda</taxon>
        <taxon>Hexapoda</taxon>
        <taxon>Insecta</taxon>
        <taxon>Pterygota</taxon>
        <taxon>Neoptera</taxon>
        <taxon>Endopterygota</taxon>
        <taxon>Hymenoptera</taxon>
        <taxon>Apocrita</taxon>
        <taxon>Aculeata</taxon>
        <taxon>Apoidea</taxon>
        <taxon>Anthophila</taxon>
        <taxon>Apidae</taxon>
        <taxon>Melipona</taxon>
    </lineage>
</organism>
<dbReference type="Proteomes" id="UP000053105">
    <property type="component" value="Unassembled WGS sequence"/>
</dbReference>
<dbReference type="EMBL" id="KQ435859">
    <property type="protein sequence ID" value="KOX70546.1"/>
    <property type="molecule type" value="Genomic_DNA"/>
</dbReference>
<evidence type="ECO:0000313" key="2">
    <source>
        <dbReference type="EMBL" id="KOX70546.1"/>
    </source>
</evidence>
<reference evidence="2 3" key="1">
    <citation type="submission" date="2015-07" db="EMBL/GenBank/DDBJ databases">
        <title>The genome of Melipona quadrifasciata.</title>
        <authorList>
            <person name="Pan H."/>
            <person name="Kapheim K."/>
        </authorList>
    </citation>
    <scope>NUCLEOTIDE SEQUENCE [LARGE SCALE GENOMIC DNA]</scope>
    <source>
        <strain evidence="2">0111107301</strain>
        <tissue evidence="2">Whole body</tissue>
    </source>
</reference>
<feature type="compositionally biased region" description="Polar residues" evidence="1">
    <location>
        <begin position="1"/>
        <end position="10"/>
    </location>
</feature>
<accession>A0A0M8ZUZ7</accession>
<protein>
    <submittedName>
        <fullName evidence="2">Uncharacterized protein</fullName>
    </submittedName>
</protein>
<feature type="region of interest" description="Disordered" evidence="1">
    <location>
        <begin position="1"/>
        <end position="23"/>
    </location>
</feature>
<keyword evidence="3" id="KW-1185">Reference proteome</keyword>
<sequence>MKSPGITLSSKGGDPGRNEPHPEQGEAVTIFHLLRFTAVNGHQLYPANKDYGICRMQREEKKYVNKAGFGRGSLEELELLEILDLSLVVLDSLGISAIAWIIL</sequence>
<dbReference type="AlphaFoldDB" id="A0A0M8ZUZ7"/>
<proteinExistence type="predicted"/>
<evidence type="ECO:0000313" key="3">
    <source>
        <dbReference type="Proteomes" id="UP000053105"/>
    </source>
</evidence>
<gene>
    <name evidence="2" type="ORF">WN51_02602</name>
</gene>
<name>A0A0M8ZUZ7_9HYME</name>
<evidence type="ECO:0000256" key="1">
    <source>
        <dbReference type="SAM" id="MobiDB-lite"/>
    </source>
</evidence>
<feature type="compositionally biased region" description="Basic and acidic residues" evidence="1">
    <location>
        <begin position="14"/>
        <end position="23"/>
    </location>
</feature>